<sequence>MTNHVVLSAYPSKLVLRVSRRGYLLLGAMGGAFLLSVISNNGFVLALGGALGLFLLGEFYTVTLQLREFTERAEVTVTPRSRDTTTESAVRISLGSVSDSTDVDHVSLTGRTATNADSFDGPTPQTLSVPITPQDDRVEITLMSSVSSPGHTYVAELTVVDADVPLAELYATSREGHSGVASPEQYRSESESSVSGVEYDGLREYVAGDPLSHIDWKATARQGTPHVREWARQQSMRQVIVIDLRSLSRSAWNAAVSVCREQLDQDDGPHRAAVAIVSPSGELVFTQQEHQTAEAEIEHVTRTVEDVSETATALPSKEVNDPSGRPLRQTTQVGKTVAAFRRHAGVADNSLLTALQRAYRQTGGTTHISLITGSRTTARTIAGVRSVASRGRIDVHLLSPPEQSDASESLAATLSAETGVSITERRLYRRGAVRSGRQHRPEYALTRQLRG</sequence>
<dbReference type="RefSeq" id="WP_079991486.1">
    <property type="nucleotide sequence ID" value="NZ_FQWV01000002.1"/>
</dbReference>
<evidence type="ECO:0000259" key="3">
    <source>
        <dbReference type="Pfam" id="PF01882"/>
    </source>
</evidence>
<dbReference type="AlphaFoldDB" id="A0A1M5M381"/>
<accession>A0A1M5M381</accession>
<dbReference type="EMBL" id="FQWV01000002">
    <property type="protein sequence ID" value="SHG71173.1"/>
    <property type="molecule type" value="Genomic_DNA"/>
</dbReference>
<dbReference type="Proteomes" id="UP000184357">
    <property type="component" value="Unassembled WGS sequence"/>
</dbReference>
<dbReference type="STRING" id="43928.SAMN05443636_0855"/>
<feature type="region of interest" description="Disordered" evidence="1">
    <location>
        <begin position="309"/>
        <end position="328"/>
    </location>
</feature>
<gene>
    <name evidence="4" type="ORF">SAMN05443636_0855</name>
</gene>
<dbReference type="OrthoDB" id="31512at2157"/>
<feature type="domain" description="DUF58" evidence="3">
    <location>
        <begin position="202"/>
        <end position="246"/>
    </location>
</feature>
<proteinExistence type="predicted"/>
<feature type="transmembrane region" description="Helical" evidence="2">
    <location>
        <begin position="21"/>
        <end position="38"/>
    </location>
</feature>
<reference evidence="4 5" key="1">
    <citation type="submission" date="2016-11" db="EMBL/GenBank/DDBJ databases">
        <authorList>
            <person name="Jaros S."/>
            <person name="Januszkiewicz K."/>
            <person name="Wedrychowicz H."/>
        </authorList>
    </citation>
    <scope>NUCLEOTIDE SEQUENCE [LARGE SCALE GENOMIC DNA]</scope>
    <source>
        <strain evidence="4 5">DSM 9297</strain>
    </source>
</reference>
<evidence type="ECO:0000313" key="5">
    <source>
        <dbReference type="Proteomes" id="UP000184357"/>
    </source>
</evidence>
<organism evidence="4 5">
    <name type="scientific">Halobaculum gomorrense</name>
    <dbReference type="NCBI Taxonomy" id="43928"/>
    <lineage>
        <taxon>Archaea</taxon>
        <taxon>Methanobacteriati</taxon>
        <taxon>Methanobacteriota</taxon>
        <taxon>Stenosarchaea group</taxon>
        <taxon>Halobacteria</taxon>
        <taxon>Halobacteriales</taxon>
        <taxon>Haloferacaceae</taxon>
        <taxon>Halobaculum</taxon>
    </lineage>
</organism>
<evidence type="ECO:0000256" key="2">
    <source>
        <dbReference type="SAM" id="Phobius"/>
    </source>
</evidence>
<keyword evidence="2" id="KW-0812">Transmembrane</keyword>
<evidence type="ECO:0000256" key="1">
    <source>
        <dbReference type="SAM" id="MobiDB-lite"/>
    </source>
</evidence>
<dbReference type="PANTHER" id="PTHR33608:SF6">
    <property type="entry name" value="BLL2464 PROTEIN"/>
    <property type="match status" value="1"/>
</dbReference>
<dbReference type="Pfam" id="PF01882">
    <property type="entry name" value="DUF58"/>
    <property type="match status" value="1"/>
</dbReference>
<keyword evidence="5" id="KW-1185">Reference proteome</keyword>
<protein>
    <recommendedName>
        <fullName evidence="3">DUF58 domain-containing protein</fullName>
    </recommendedName>
</protein>
<name>A0A1M5M381_9EURY</name>
<keyword evidence="2" id="KW-0472">Membrane</keyword>
<dbReference type="InterPro" id="IPR002881">
    <property type="entry name" value="DUF58"/>
</dbReference>
<evidence type="ECO:0000313" key="4">
    <source>
        <dbReference type="EMBL" id="SHG71173.1"/>
    </source>
</evidence>
<dbReference type="PANTHER" id="PTHR33608">
    <property type="entry name" value="BLL2464 PROTEIN"/>
    <property type="match status" value="1"/>
</dbReference>
<keyword evidence="2" id="KW-1133">Transmembrane helix</keyword>